<feature type="transmembrane region" description="Helical" evidence="1">
    <location>
        <begin position="78"/>
        <end position="97"/>
    </location>
</feature>
<accession>A0A561EKY8</accession>
<dbReference type="RefSeq" id="WP_145788268.1">
    <property type="nucleotide sequence ID" value="NZ_BAAABR010000002.1"/>
</dbReference>
<name>A0A561EKY8_9ACTN</name>
<dbReference type="Pfam" id="PF06197">
    <property type="entry name" value="DUF998"/>
    <property type="match status" value="1"/>
</dbReference>
<keyword evidence="1" id="KW-1133">Transmembrane helix</keyword>
<feature type="transmembrane region" description="Helical" evidence="1">
    <location>
        <begin position="109"/>
        <end position="127"/>
    </location>
</feature>
<feature type="transmembrane region" description="Helical" evidence="1">
    <location>
        <begin position="53"/>
        <end position="71"/>
    </location>
</feature>
<proteinExistence type="predicted"/>
<keyword evidence="3" id="KW-1185">Reference proteome</keyword>
<evidence type="ECO:0000256" key="1">
    <source>
        <dbReference type="SAM" id="Phobius"/>
    </source>
</evidence>
<protein>
    <submittedName>
        <fullName evidence="2">Uncharacterized protein DUF998</fullName>
    </submittedName>
</protein>
<dbReference type="InterPro" id="IPR009339">
    <property type="entry name" value="DUF998"/>
</dbReference>
<evidence type="ECO:0000313" key="3">
    <source>
        <dbReference type="Proteomes" id="UP000318416"/>
    </source>
</evidence>
<organism evidence="2 3">
    <name type="scientific">Kitasatospora atroaurantiaca</name>
    <dbReference type="NCBI Taxonomy" id="285545"/>
    <lineage>
        <taxon>Bacteria</taxon>
        <taxon>Bacillati</taxon>
        <taxon>Actinomycetota</taxon>
        <taxon>Actinomycetes</taxon>
        <taxon>Kitasatosporales</taxon>
        <taxon>Streptomycetaceae</taxon>
        <taxon>Kitasatospora</taxon>
    </lineage>
</organism>
<feature type="transmembrane region" description="Helical" evidence="1">
    <location>
        <begin position="179"/>
        <end position="203"/>
    </location>
</feature>
<dbReference type="EMBL" id="VIVR01000001">
    <property type="protein sequence ID" value="TWE16271.1"/>
    <property type="molecule type" value="Genomic_DNA"/>
</dbReference>
<feature type="transmembrane region" description="Helical" evidence="1">
    <location>
        <begin position="139"/>
        <end position="159"/>
    </location>
</feature>
<evidence type="ECO:0000313" key="2">
    <source>
        <dbReference type="EMBL" id="TWE16271.1"/>
    </source>
</evidence>
<dbReference type="OrthoDB" id="5118673at2"/>
<gene>
    <name evidence="2" type="ORF">FB465_1248</name>
</gene>
<reference evidence="2 3" key="1">
    <citation type="submission" date="2019-06" db="EMBL/GenBank/DDBJ databases">
        <title>Sequencing the genomes of 1000 actinobacteria strains.</title>
        <authorList>
            <person name="Klenk H.-P."/>
        </authorList>
    </citation>
    <scope>NUCLEOTIDE SEQUENCE [LARGE SCALE GENOMIC DNA]</scope>
    <source>
        <strain evidence="2 3">DSM 41649</strain>
    </source>
</reference>
<comment type="caution">
    <text evidence="2">The sequence shown here is derived from an EMBL/GenBank/DDBJ whole genome shotgun (WGS) entry which is preliminary data.</text>
</comment>
<keyword evidence="1" id="KW-0812">Transmembrane</keyword>
<dbReference type="AlphaFoldDB" id="A0A561EKY8"/>
<dbReference type="Proteomes" id="UP000318416">
    <property type="component" value="Unassembled WGS sequence"/>
</dbReference>
<keyword evidence="1" id="KW-0472">Membrane</keyword>
<sequence length="218" mass="22295">MRLVPWWALLSSAGAPVVLIGGWTLADLLRGPGYDPVTQTISSLAAQGAPGRWLMVGALAGLGACHFVTALGLRAASLVGRAALAGGGVASILVALFPQPQGGGSLRHGAAVGVGFALLSVWPCLAVDRSRFAPWGLKPAPSVLVTASMLAGAMWFMLALRDHGAAGVAERVVTAAQSFWPFIVAVSCVLHASAIAAAAAAAGPRPSEAENHRRPWRR</sequence>